<gene>
    <name evidence="7" type="ORF">HNP65_001346</name>
</gene>
<dbReference type="Proteomes" id="UP000555828">
    <property type="component" value="Unassembled WGS sequence"/>
</dbReference>
<evidence type="ECO:0000256" key="5">
    <source>
        <dbReference type="SAM" id="Phobius"/>
    </source>
</evidence>
<accession>A0A841GNZ0</accession>
<protein>
    <submittedName>
        <fullName evidence="7">Methyl-accepting chemotaxis protein</fullName>
    </submittedName>
</protein>
<dbReference type="InterPro" id="IPR004089">
    <property type="entry name" value="MCPsignal_dom"/>
</dbReference>
<evidence type="ECO:0000256" key="3">
    <source>
        <dbReference type="PROSITE-ProRule" id="PRU00284"/>
    </source>
</evidence>
<dbReference type="EMBL" id="JACHEX010000003">
    <property type="protein sequence ID" value="MBB6062894.1"/>
    <property type="molecule type" value="Genomic_DNA"/>
</dbReference>
<keyword evidence="5" id="KW-1133">Transmembrane helix</keyword>
<dbReference type="Pfam" id="PF00015">
    <property type="entry name" value="MCPsignal"/>
    <property type="match status" value="1"/>
</dbReference>
<feature type="transmembrane region" description="Helical" evidence="5">
    <location>
        <begin position="387"/>
        <end position="405"/>
    </location>
</feature>
<keyword evidence="4" id="KW-0175">Coiled coil</keyword>
<feature type="domain" description="Methyl-accepting transducer" evidence="6">
    <location>
        <begin position="477"/>
        <end position="713"/>
    </location>
</feature>
<dbReference type="GO" id="GO:0016020">
    <property type="term" value="C:membrane"/>
    <property type="evidence" value="ECO:0007669"/>
    <property type="project" value="InterPro"/>
</dbReference>
<name>A0A841GNZ0_9BACT</name>
<comment type="similarity">
    <text evidence="2">Belongs to the methyl-accepting chemotaxis (MCP) protein family.</text>
</comment>
<keyword evidence="8" id="KW-1185">Reference proteome</keyword>
<dbReference type="GO" id="GO:0006935">
    <property type="term" value="P:chemotaxis"/>
    <property type="evidence" value="ECO:0007669"/>
    <property type="project" value="InterPro"/>
</dbReference>
<evidence type="ECO:0000259" key="6">
    <source>
        <dbReference type="PROSITE" id="PS50111"/>
    </source>
</evidence>
<dbReference type="InterPro" id="IPR004090">
    <property type="entry name" value="Chemotax_Me-accpt_rcpt"/>
</dbReference>
<dbReference type="PRINTS" id="PR00260">
    <property type="entry name" value="CHEMTRNSDUCR"/>
</dbReference>
<dbReference type="RefSeq" id="WP_184619522.1">
    <property type="nucleotide sequence ID" value="NZ_JACHEX010000003.1"/>
</dbReference>
<feature type="coiled-coil region" evidence="4">
    <location>
        <begin position="520"/>
        <end position="547"/>
    </location>
</feature>
<dbReference type="Gene3D" id="1.10.287.950">
    <property type="entry name" value="Methyl-accepting chemotaxis protein"/>
    <property type="match status" value="1"/>
</dbReference>
<feature type="coiled-coil region" evidence="4">
    <location>
        <begin position="457"/>
        <end position="494"/>
    </location>
</feature>
<sequence>MSFRTKILLFAIFLVTIPMFLVTYVNISTVSSQLDTLQDEVKNNINENVVKSYEDYLQKFQNEIIAQSEEYTNELTKTVKEQEQQIQKKFDEIYLKTLSTQANFTFQTVINLIKQENEQLLTGARIAASLKEVVDAANEKNLSITERKALLFPFIEKYNFEYAGLWTIDEKKPRIKSKLYTDFDNKYVVEYAKVSSTSANISFYKKPPYKEELSKIFKELLNSKSVFYRTFIFPYIDSLYSIAVVPVMHPVLGNTINGFVVFVNKLDNSFLDNIKSISNSEITLYVNNKALITTKVGKDGKRLTGQPLSQSKNDIIEILGKSYFAKKGSFTYLGKKIGTLEVAIPFEKIDTRFNFPKPKPFVIPELEKPNVNINLKINNKAIVQKSVILALIILIISIILIVVITKQLLKSLEHSKTVIEKLSEGKFVNIESDKASGEFKIILDSLKKLSETFKDFAKKLLTSSNQLVSEVDNLEELNNILQKTSQDVSEAVKLFSNNTSIILDDFDEMKSSTDNAKDVINQVVTTLENLVDEILEAEEKIDENQKFVREFDESIKNSLETIEKFNSYINQTIGQFNQVTEEISKIQNVANQTNLLALNAAIEAARAGEAGKGFAVVADEIMKLSVEINEISKKLMKDMENYTENLGSLNAVYENSKESFNALSKTKEDFSESFKIITQRIENLVDTTKNVSSILEQTKEVFNHMVEISSRSAQNVGQTVDKMTTIEVKMKKLEEFSKKLNKMVKDIDSVSERLKQIAKWFKIGD</sequence>
<feature type="coiled-coil region" evidence="4">
    <location>
        <begin position="50"/>
        <end position="92"/>
    </location>
</feature>
<dbReference type="PANTHER" id="PTHR32089">
    <property type="entry name" value="METHYL-ACCEPTING CHEMOTAXIS PROTEIN MCPB"/>
    <property type="match status" value="1"/>
</dbReference>
<keyword evidence="5" id="KW-0812">Transmembrane</keyword>
<reference evidence="7 8" key="1">
    <citation type="submission" date="2020-08" db="EMBL/GenBank/DDBJ databases">
        <title>Genomic Encyclopedia of Type Strains, Phase IV (KMG-IV): sequencing the most valuable type-strain genomes for metagenomic binning, comparative biology and taxonomic classification.</title>
        <authorList>
            <person name="Goeker M."/>
        </authorList>
    </citation>
    <scope>NUCLEOTIDE SEQUENCE [LARGE SCALE GENOMIC DNA]</scope>
    <source>
        <strain evidence="7 8">DSM 13481</strain>
    </source>
</reference>
<dbReference type="GO" id="GO:0004888">
    <property type="term" value="F:transmembrane signaling receptor activity"/>
    <property type="evidence" value="ECO:0007669"/>
    <property type="project" value="InterPro"/>
</dbReference>
<evidence type="ECO:0000256" key="4">
    <source>
        <dbReference type="SAM" id="Coils"/>
    </source>
</evidence>
<evidence type="ECO:0000313" key="8">
    <source>
        <dbReference type="Proteomes" id="UP000555828"/>
    </source>
</evidence>
<evidence type="ECO:0000313" key="7">
    <source>
        <dbReference type="EMBL" id="MBB6062894.1"/>
    </source>
</evidence>
<dbReference type="GO" id="GO:0007165">
    <property type="term" value="P:signal transduction"/>
    <property type="evidence" value="ECO:0007669"/>
    <property type="project" value="UniProtKB-KW"/>
</dbReference>
<dbReference type="PROSITE" id="PS50111">
    <property type="entry name" value="CHEMOTAXIS_TRANSDUC_2"/>
    <property type="match status" value="1"/>
</dbReference>
<keyword evidence="1 3" id="KW-0807">Transducer</keyword>
<comment type="caution">
    <text evidence="7">The sequence shown here is derived from an EMBL/GenBank/DDBJ whole genome shotgun (WGS) entry which is preliminary data.</text>
</comment>
<dbReference type="SMART" id="SM00283">
    <property type="entry name" value="MA"/>
    <property type="match status" value="1"/>
</dbReference>
<proteinExistence type="inferred from homology"/>
<keyword evidence="5" id="KW-0472">Membrane</keyword>
<organism evidence="7 8">
    <name type="scientific">Thermosipho japonicus</name>
    <dbReference type="NCBI Taxonomy" id="90323"/>
    <lineage>
        <taxon>Bacteria</taxon>
        <taxon>Thermotogati</taxon>
        <taxon>Thermotogota</taxon>
        <taxon>Thermotogae</taxon>
        <taxon>Thermotogales</taxon>
        <taxon>Fervidobacteriaceae</taxon>
        <taxon>Thermosipho</taxon>
    </lineage>
</organism>
<dbReference type="AlphaFoldDB" id="A0A841GNZ0"/>
<feature type="transmembrane region" description="Helical" evidence="5">
    <location>
        <begin position="7"/>
        <end position="27"/>
    </location>
</feature>
<dbReference type="PANTHER" id="PTHR32089:SF112">
    <property type="entry name" value="LYSOZYME-LIKE PROTEIN-RELATED"/>
    <property type="match status" value="1"/>
</dbReference>
<dbReference type="SUPFAM" id="SSF58104">
    <property type="entry name" value="Methyl-accepting chemotaxis protein (MCP) signaling domain"/>
    <property type="match status" value="1"/>
</dbReference>
<evidence type="ECO:0000256" key="2">
    <source>
        <dbReference type="ARBA" id="ARBA00029447"/>
    </source>
</evidence>
<evidence type="ECO:0000256" key="1">
    <source>
        <dbReference type="ARBA" id="ARBA00023224"/>
    </source>
</evidence>